<evidence type="ECO:0000256" key="5">
    <source>
        <dbReference type="ARBA" id="ARBA00023143"/>
    </source>
</evidence>
<organism evidence="8 9">
    <name type="scientific">Thiomicrorhabdus heinhorstiae</name>
    <dbReference type="NCBI Taxonomy" id="2748010"/>
    <lineage>
        <taxon>Bacteria</taxon>
        <taxon>Pseudomonadati</taxon>
        <taxon>Pseudomonadota</taxon>
        <taxon>Gammaproteobacteria</taxon>
        <taxon>Thiotrichales</taxon>
        <taxon>Piscirickettsiaceae</taxon>
        <taxon>Thiomicrorhabdus</taxon>
    </lineage>
</organism>
<evidence type="ECO:0000256" key="1">
    <source>
        <dbReference type="ARBA" id="ARBA00022475"/>
    </source>
</evidence>
<dbReference type="EMBL" id="JACBGI020000016">
    <property type="protein sequence ID" value="MBF6058369.1"/>
    <property type="molecule type" value="Genomic_DNA"/>
</dbReference>
<evidence type="ECO:0000256" key="7">
    <source>
        <dbReference type="RuleBase" id="RU362064"/>
    </source>
</evidence>
<evidence type="ECO:0000313" key="8">
    <source>
        <dbReference type="EMBL" id="MBF6058369.1"/>
    </source>
</evidence>
<proteinExistence type="inferred from homology"/>
<feature type="transmembrane region" description="Helical" evidence="7">
    <location>
        <begin position="43"/>
        <end position="61"/>
    </location>
</feature>
<keyword evidence="1 7" id="KW-1003">Cell membrane</keyword>
<dbReference type="Pfam" id="PF04347">
    <property type="entry name" value="FliO"/>
    <property type="match status" value="1"/>
</dbReference>
<reference evidence="8 9" key="1">
    <citation type="submission" date="2020-11" db="EMBL/GenBank/DDBJ databases">
        <title>Sulfur oxidizing isolate from Hospital Hole Sinkhole.</title>
        <authorList>
            <person name="Scott K.M."/>
        </authorList>
    </citation>
    <scope>NUCLEOTIDE SEQUENCE [LARGE SCALE GENOMIC DNA]</scope>
    <source>
        <strain evidence="8 9">HH1</strain>
    </source>
</reference>
<keyword evidence="9" id="KW-1185">Reference proteome</keyword>
<evidence type="ECO:0000313" key="9">
    <source>
        <dbReference type="Proteomes" id="UP001193680"/>
    </source>
</evidence>
<dbReference type="InterPro" id="IPR052205">
    <property type="entry name" value="FliO/MopB"/>
</dbReference>
<keyword evidence="2 7" id="KW-0812">Transmembrane</keyword>
<keyword evidence="8" id="KW-0966">Cell projection</keyword>
<gene>
    <name evidence="8" type="primary">fliO</name>
    <name evidence="8" type="ORF">H8792_008450</name>
</gene>
<dbReference type="Proteomes" id="UP001193680">
    <property type="component" value="Unassembled WGS sequence"/>
</dbReference>
<keyword evidence="8" id="KW-0282">Flagellum</keyword>
<dbReference type="InterPro" id="IPR022781">
    <property type="entry name" value="Flagellar_biosynth_FliO"/>
</dbReference>
<evidence type="ECO:0000256" key="2">
    <source>
        <dbReference type="ARBA" id="ARBA00022692"/>
    </source>
</evidence>
<keyword evidence="3 7" id="KW-1133">Transmembrane helix</keyword>
<keyword evidence="5 7" id="KW-0975">Bacterial flagellum</keyword>
<name>A0ABS0BX68_9GAMM</name>
<keyword evidence="4 7" id="KW-0472">Membrane</keyword>
<dbReference type="PANTHER" id="PTHR38766:SF1">
    <property type="entry name" value="FLAGELLAR PROTEIN FLIO"/>
    <property type="match status" value="1"/>
</dbReference>
<comment type="subcellular location">
    <subcellularLocation>
        <location evidence="7">Cell membrane</location>
    </subcellularLocation>
    <subcellularLocation>
        <location evidence="7">Bacterial flagellum basal body</location>
    </subcellularLocation>
</comment>
<evidence type="ECO:0000256" key="6">
    <source>
        <dbReference type="ARBA" id="ARBA00037937"/>
    </source>
</evidence>
<dbReference type="RefSeq" id="WP_185978510.1">
    <property type="nucleotide sequence ID" value="NZ_JACBGI020000016.1"/>
</dbReference>
<evidence type="ECO:0000256" key="3">
    <source>
        <dbReference type="ARBA" id="ARBA00022989"/>
    </source>
</evidence>
<comment type="caution">
    <text evidence="8">The sequence shown here is derived from an EMBL/GenBank/DDBJ whole genome shotgun (WGS) entry which is preliminary data.</text>
</comment>
<evidence type="ECO:0000256" key="4">
    <source>
        <dbReference type="ARBA" id="ARBA00023136"/>
    </source>
</evidence>
<keyword evidence="8" id="KW-0969">Cilium</keyword>
<dbReference type="NCBIfam" id="TIGR03500">
    <property type="entry name" value="FliO_TIGR"/>
    <property type="match status" value="1"/>
</dbReference>
<sequence>MNGLKTNSALKRLFGGLLMLLALPVWSATGEGVMQPSDYFLQILLSLVLVIGIIFVSAWLLRRYGRFPGVANGKLKVVGALSVGQRERILLLQVGEEQLLVGVTSSRISTLHRLEQPIEVETPGENSEAFAQNLQGFLQKYKPSQKDQTK</sequence>
<dbReference type="PANTHER" id="PTHR38766">
    <property type="entry name" value="FLAGELLAR PROTEIN FLIO"/>
    <property type="match status" value="1"/>
</dbReference>
<comment type="similarity">
    <text evidence="6 7">Belongs to the FliO/MopB family.</text>
</comment>
<accession>A0ABS0BX68</accession>
<protein>
    <recommendedName>
        <fullName evidence="7">Flagellar protein</fullName>
    </recommendedName>
</protein>